<gene>
    <name evidence="1" type="ORF">WISP_22260</name>
</gene>
<organism evidence="1 2">
    <name type="scientific">Willisornis vidua</name>
    <name type="common">Xingu scale-backed antbird</name>
    <dbReference type="NCBI Taxonomy" id="1566151"/>
    <lineage>
        <taxon>Eukaryota</taxon>
        <taxon>Metazoa</taxon>
        <taxon>Chordata</taxon>
        <taxon>Craniata</taxon>
        <taxon>Vertebrata</taxon>
        <taxon>Euteleostomi</taxon>
        <taxon>Archelosauria</taxon>
        <taxon>Archosauria</taxon>
        <taxon>Dinosauria</taxon>
        <taxon>Saurischia</taxon>
        <taxon>Theropoda</taxon>
        <taxon>Coelurosauria</taxon>
        <taxon>Aves</taxon>
        <taxon>Neognathae</taxon>
        <taxon>Neoaves</taxon>
        <taxon>Telluraves</taxon>
        <taxon>Australaves</taxon>
        <taxon>Passeriformes</taxon>
        <taxon>Thamnophilidae</taxon>
        <taxon>Willisornis</taxon>
    </lineage>
</organism>
<evidence type="ECO:0000313" key="1">
    <source>
        <dbReference type="EMBL" id="KAJ7425718.1"/>
    </source>
</evidence>
<protein>
    <submittedName>
        <fullName evidence="1">Uncharacterized protein</fullName>
    </submittedName>
</protein>
<sequence length="169" mass="19355">MAKCWVLNLGHNNAIHCYRLGKEWLKSDPAEKYLRVLFSRQLNMIQQCAQVAKKASGILACIKSSVPSRTMAVIVPLYSALVGLHLKFCFQFWAPQYNKDIEVLEHAQRRAMELVKGLEGYASYFREGEGWLEWSTPAQIKVSDFDIWENKFDSPFLICVLIIGKPTRG</sequence>
<dbReference type="Proteomes" id="UP001145742">
    <property type="component" value="Unassembled WGS sequence"/>
</dbReference>
<accession>A0ABQ9DMY8</accession>
<proteinExistence type="predicted"/>
<name>A0ABQ9DMY8_9PASS</name>
<reference evidence="1" key="1">
    <citation type="submission" date="2019-10" db="EMBL/GenBank/DDBJ databases">
        <authorList>
            <person name="Soares A.E.R."/>
            <person name="Aleixo A."/>
            <person name="Schneider P."/>
            <person name="Miyaki C.Y."/>
            <person name="Schneider M.P."/>
            <person name="Mello C."/>
            <person name="Vasconcelos A.T.R."/>
        </authorList>
    </citation>
    <scope>NUCLEOTIDE SEQUENCE</scope>
    <source>
        <tissue evidence="1">Muscle</tissue>
    </source>
</reference>
<dbReference type="EMBL" id="WHWB01032435">
    <property type="protein sequence ID" value="KAJ7425718.1"/>
    <property type="molecule type" value="Genomic_DNA"/>
</dbReference>
<evidence type="ECO:0000313" key="2">
    <source>
        <dbReference type="Proteomes" id="UP001145742"/>
    </source>
</evidence>
<comment type="caution">
    <text evidence="1">The sequence shown here is derived from an EMBL/GenBank/DDBJ whole genome shotgun (WGS) entry which is preliminary data.</text>
</comment>
<keyword evidence="2" id="KW-1185">Reference proteome</keyword>
<dbReference type="PANTHER" id="PTHR33332">
    <property type="entry name" value="REVERSE TRANSCRIPTASE DOMAIN-CONTAINING PROTEIN"/>
    <property type="match status" value="1"/>
</dbReference>